<dbReference type="RefSeq" id="WP_189060175.1">
    <property type="nucleotide sequence ID" value="NZ_BMMK01000022.1"/>
</dbReference>
<organism evidence="2 3">
    <name type="scientific">Longimycelium tulufanense</name>
    <dbReference type="NCBI Taxonomy" id="907463"/>
    <lineage>
        <taxon>Bacteria</taxon>
        <taxon>Bacillati</taxon>
        <taxon>Actinomycetota</taxon>
        <taxon>Actinomycetes</taxon>
        <taxon>Pseudonocardiales</taxon>
        <taxon>Pseudonocardiaceae</taxon>
        <taxon>Longimycelium</taxon>
    </lineage>
</organism>
<sequence length="132" mass="13638">MPGRPIIADQAYLPDPSPARQPQVGEAGLVGHTGTSVGPPGRDPHPVSPGVRPVKLTRAQARTPPEHVPVGDQGRPHPTSWSGGAGRCSAPDGDPLPGITLPAGEILAWPDGEQAEVVARFTPHPADQATNR</sequence>
<evidence type="ECO:0000256" key="1">
    <source>
        <dbReference type="SAM" id="MobiDB-lite"/>
    </source>
</evidence>
<evidence type="ECO:0000313" key="2">
    <source>
        <dbReference type="EMBL" id="GGM67509.1"/>
    </source>
</evidence>
<reference evidence="2" key="1">
    <citation type="journal article" date="2014" name="Int. J. Syst. Evol. Microbiol.">
        <title>Complete genome sequence of Corynebacterium casei LMG S-19264T (=DSM 44701T), isolated from a smear-ripened cheese.</title>
        <authorList>
            <consortium name="US DOE Joint Genome Institute (JGI-PGF)"/>
            <person name="Walter F."/>
            <person name="Albersmeier A."/>
            <person name="Kalinowski J."/>
            <person name="Ruckert C."/>
        </authorList>
    </citation>
    <scope>NUCLEOTIDE SEQUENCE</scope>
    <source>
        <strain evidence="2">CGMCC 4.5737</strain>
    </source>
</reference>
<feature type="region of interest" description="Disordered" evidence="1">
    <location>
        <begin position="1"/>
        <end position="98"/>
    </location>
</feature>
<comment type="caution">
    <text evidence="2">The sequence shown here is derived from an EMBL/GenBank/DDBJ whole genome shotgun (WGS) entry which is preliminary data.</text>
</comment>
<accession>A0A8J3CAZ0</accession>
<dbReference type="AlphaFoldDB" id="A0A8J3CAZ0"/>
<reference evidence="2" key="2">
    <citation type="submission" date="2020-09" db="EMBL/GenBank/DDBJ databases">
        <authorList>
            <person name="Sun Q."/>
            <person name="Zhou Y."/>
        </authorList>
    </citation>
    <scope>NUCLEOTIDE SEQUENCE</scope>
    <source>
        <strain evidence="2">CGMCC 4.5737</strain>
    </source>
</reference>
<keyword evidence="3" id="KW-1185">Reference proteome</keyword>
<evidence type="ECO:0000313" key="3">
    <source>
        <dbReference type="Proteomes" id="UP000637578"/>
    </source>
</evidence>
<dbReference type="EMBL" id="BMMK01000022">
    <property type="protein sequence ID" value="GGM67509.1"/>
    <property type="molecule type" value="Genomic_DNA"/>
</dbReference>
<name>A0A8J3CAZ0_9PSEU</name>
<proteinExistence type="predicted"/>
<dbReference type="Proteomes" id="UP000637578">
    <property type="component" value="Unassembled WGS sequence"/>
</dbReference>
<protein>
    <submittedName>
        <fullName evidence="2">Uncharacterized protein</fullName>
    </submittedName>
</protein>
<gene>
    <name evidence="2" type="ORF">GCM10012275_42640</name>
</gene>